<organism evidence="1 2">
    <name type="scientific">Synoicihabitans lomoniglobus</name>
    <dbReference type="NCBI Taxonomy" id="2909285"/>
    <lineage>
        <taxon>Bacteria</taxon>
        <taxon>Pseudomonadati</taxon>
        <taxon>Verrucomicrobiota</taxon>
        <taxon>Opitutia</taxon>
        <taxon>Opitutales</taxon>
        <taxon>Opitutaceae</taxon>
        <taxon>Synoicihabitans</taxon>
    </lineage>
</organism>
<reference evidence="1" key="1">
    <citation type="submission" date="2023-03" db="EMBL/GenBank/DDBJ databases">
        <title>Lomoglobus Profundus gen. nov., sp. nov., a novel member of the phylum Verrucomicrobia, isolated from deep-marine sediment of South China Sea.</title>
        <authorList>
            <person name="Ahmad T."/>
            <person name="Ishaq S.E."/>
            <person name="Wang F."/>
        </authorList>
    </citation>
    <scope>NUCLEOTIDE SEQUENCE</scope>
    <source>
        <strain evidence="1">LMO-M01</strain>
    </source>
</reference>
<dbReference type="RefSeq" id="WP_330929970.1">
    <property type="nucleotide sequence ID" value="NZ_CP119075.1"/>
</dbReference>
<name>A0AAF0CNP7_9BACT</name>
<dbReference type="PANTHER" id="PTHR34822">
    <property type="entry name" value="GRPB DOMAIN PROTEIN (AFU_ORTHOLOGUE AFUA_1G01530)"/>
    <property type="match status" value="1"/>
</dbReference>
<dbReference type="EMBL" id="CP119075">
    <property type="protein sequence ID" value="WED64685.1"/>
    <property type="molecule type" value="Genomic_DNA"/>
</dbReference>
<sequence length="169" mass="19290">MTDEDAPIQIVAHDAQWVRLFLEEREALRRVLSPWLKGPIEHIGSTSVPGLAAKPIIDIMAAIGSLEESKGSIPAVRSLDYLHAPYRAEVMHWFCKPHPSDRTHHLHLVPYGSPLWAAQITFRDRLREDPNITAEYSALKQNLAASFRHDRERYTDGKSEFMARVLESR</sequence>
<dbReference type="InterPro" id="IPR007344">
    <property type="entry name" value="GrpB/CoaE"/>
</dbReference>
<proteinExistence type="predicted"/>
<accession>A0AAF0CNP7</accession>
<dbReference type="Proteomes" id="UP001218638">
    <property type="component" value="Chromosome"/>
</dbReference>
<gene>
    <name evidence="1" type="ORF">PXH66_20265</name>
</gene>
<protein>
    <submittedName>
        <fullName evidence="1">GrpB family protein</fullName>
    </submittedName>
</protein>
<dbReference type="AlphaFoldDB" id="A0AAF0CNP7"/>
<dbReference type="Gene3D" id="3.30.460.10">
    <property type="entry name" value="Beta Polymerase, domain 2"/>
    <property type="match status" value="1"/>
</dbReference>
<dbReference type="KEGG" id="slom:PXH66_20265"/>
<evidence type="ECO:0000313" key="2">
    <source>
        <dbReference type="Proteomes" id="UP001218638"/>
    </source>
</evidence>
<dbReference type="Pfam" id="PF04229">
    <property type="entry name" value="GrpB"/>
    <property type="match status" value="1"/>
</dbReference>
<dbReference type="InterPro" id="IPR043519">
    <property type="entry name" value="NT_sf"/>
</dbReference>
<evidence type="ECO:0000313" key="1">
    <source>
        <dbReference type="EMBL" id="WED64685.1"/>
    </source>
</evidence>
<dbReference type="SUPFAM" id="SSF81301">
    <property type="entry name" value="Nucleotidyltransferase"/>
    <property type="match status" value="1"/>
</dbReference>
<dbReference type="PANTHER" id="PTHR34822:SF1">
    <property type="entry name" value="GRPB FAMILY PROTEIN"/>
    <property type="match status" value="1"/>
</dbReference>
<keyword evidence="2" id="KW-1185">Reference proteome</keyword>